<proteinExistence type="predicted"/>
<dbReference type="SUPFAM" id="SSF51045">
    <property type="entry name" value="WW domain"/>
    <property type="match status" value="2"/>
</dbReference>
<dbReference type="PANTHER" id="PTHR11864">
    <property type="entry name" value="PRE-MRNA-PROCESSING PROTEIN PRP40"/>
    <property type="match status" value="1"/>
</dbReference>
<feature type="region of interest" description="Disordered" evidence="1">
    <location>
        <begin position="59"/>
        <end position="134"/>
    </location>
</feature>
<dbReference type="InterPro" id="IPR039726">
    <property type="entry name" value="Prp40-like"/>
</dbReference>
<dbReference type="FunFam" id="2.20.70.10:FF:000228">
    <property type="entry name" value="Pre-mRNA-processing protein 40A"/>
    <property type="match status" value="1"/>
</dbReference>
<dbReference type="SMART" id="SM00456">
    <property type="entry name" value="WW"/>
    <property type="match status" value="2"/>
</dbReference>
<feature type="compositionally biased region" description="Polar residues" evidence="1">
    <location>
        <begin position="59"/>
        <end position="87"/>
    </location>
</feature>
<dbReference type="PROSITE" id="PS50020">
    <property type="entry name" value="WW_DOMAIN_2"/>
    <property type="match status" value="2"/>
</dbReference>
<evidence type="ECO:0000313" key="4">
    <source>
        <dbReference type="Proteomes" id="UP001642360"/>
    </source>
</evidence>
<organism evidence="3 4">
    <name type="scientific">Ilex paraguariensis</name>
    <name type="common">yerba mate</name>
    <dbReference type="NCBI Taxonomy" id="185542"/>
    <lineage>
        <taxon>Eukaryota</taxon>
        <taxon>Viridiplantae</taxon>
        <taxon>Streptophyta</taxon>
        <taxon>Embryophyta</taxon>
        <taxon>Tracheophyta</taxon>
        <taxon>Spermatophyta</taxon>
        <taxon>Magnoliopsida</taxon>
        <taxon>eudicotyledons</taxon>
        <taxon>Gunneridae</taxon>
        <taxon>Pentapetalae</taxon>
        <taxon>asterids</taxon>
        <taxon>campanulids</taxon>
        <taxon>Aquifoliales</taxon>
        <taxon>Aquifoliaceae</taxon>
        <taxon>Ilex</taxon>
    </lineage>
</organism>
<evidence type="ECO:0000259" key="2">
    <source>
        <dbReference type="PROSITE" id="PS50020"/>
    </source>
</evidence>
<feature type="region of interest" description="Disordered" evidence="1">
    <location>
        <begin position="1"/>
        <end position="26"/>
    </location>
</feature>
<protein>
    <recommendedName>
        <fullName evidence="2">WW domain-containing protein</fullName>
    </recommendedName>
</protein>
<feature type="compositionally biased region" description="Polar residues" evidence="1">
    <location>
        <begin position="100"/>
        <end position="134"/>
    </location>
</feature>
<dbReference type="InterPro" id="IPR001202">
    <property type="entry name" value="WW_dom"/>
</dbReference>
<dbReference type="EMBL" id="CAUOFW020000833">
    <property type="protein sequence ID" value="CAK9137671.1"/>
    <property type="molecule type" value="Genomic_DNA"/>
</dbReference>
<comment type="caution">
    <text evidence="3">The sequence shown here is derived from an EMBL/GenBank/DDBJ whole genome shotgun (WGS) entry which is preliminary data.</text>
</comment>
<keyword evidence="4" id="KW-1185">Reference proteome</keyword>
<dbReference type="InterPro" id="IPR036020">
    <property type="entry name" value="WW_dom_sf"/>
</dbReference>
<name>A0ABC8QY34_9AQUA</name>
<dbReference type="CDD" id="cd00201">
    <property type="entry name" value="WW"/>
    <property type="match status" value="2"/>
</dbReference>
<sequence length="407" mass="42402">MANNHQSSGAQVHPLRPPAVSSMVPQSFGPPYQMQFRHVVPAQQGQPFIAAASTSQQFHPVGQGISSPNVGMPSGQSQLPHFSQPMQQLPPRPGQPGHATLSSQSTPLPYNQPNMSFASGLPHSQHSGHPLNNQLPGLGSSGAPVSSSYTFQPLSQMHAPIVPVGGQPWFSTGSHGATVQQTGPQPSAAAATATAVNVSDTAQHTPSDWQEYEAADGRRYYHNKRTRQSSWEKPLELMTPIERADASTVWKEFTTQEGRKYYYNKVTKQSKWTIPDELKLAREQAEKEATQGTHSEMGMTSTAPLVATASSVEQSSVAVILVNSPASATIAGVASSPIPVTPVVAVADASSILASGSSVIPSVPSASAATSAVDVSSPGETISPSPAAVTGSMGTAVALASASMTAM</sequence>
<feature type="domain" description="WW" evidence="2">
    <location>
        <begin position="203"/>
        <end position="236"/>
    </location>
</feature>
<reference evidence="3 4" key="1">
    <citation type="submission" date="2024-02" db="EMBL/GenBank/DDBJ databases">
        <authorList>
            <person name="Vignale AGUSTIN F."/>
            <person name="Sosa J E."/>
            <person name="Modenutti C."/>
        </authorList>
    </citation>
    <scope>NUCLEOTIDE SEQUENCE [LARGE SCALE GENOMIC DNA]</scope>
</reference>
<dbReference type="AlphaFoldDB" id="A0ABC8QY34"/>
<evidence type="ECO:0000256" key="1">
    <source>
        <dbReference type="SAM" id="MobiDB-lite"/>
    </source>
</evidence>
<evidence type="ECO:0000313" key="3">
    <source>
        <dbReference type="EMBL" id="CAK9137671.1"/>
    </source>
</evidence>
<feature type="compositionally biased region" description="Polar residues" evidence="1">
    <location>
        <begin position="1"/>
        <end position="10"/>
    </location>
</feature>
<dbReference type="PROSITE" id="PS01159">
    <property type="entry name" value="WW_DOMAIN_1"/>
    <property type="match status" value="1"/>
</dbReference>
<dbReference type="PANTHER" id="PTHR11864:SF31">
    <property type="entry name" value="PRE-MRNA-PROCESSING PROTEIN 40A-LIKE ISOFORM X1"/>
    <property type="match status" value="1"/>
</dbReference>
<dbReference type="Proteomes" id="UP001642360">
    <property type="component" value="Unassembled WGS sequence"/>
</dbReference>
<accession>A0ABC8QY34</accession>
<dbReference type="Gene3D" id="2.20.70.10">
    <property type="match status" value="2"/>
</dbReference>
<dbReference type="Pfam" id="PF00397">
    <property type="entry name" value="WW"/>
    <property type="match status" value="2"/>
</dbReference>
<feature type="domain" description="WW" evidence="2">
    <location>
        <begin position="244"/>
        <end position="277"/>
    </location>
</feature>
<gene>
    <name evidence="3" type="ORF">ILEXP_LOCUS4696</name>
</gene>